<dbReference type="SMART" id="SM00993">
    <property type="entry name" value="YL1_C"/>
    <property type="match status" value="1"/>
</dbReference>
<protein>
    <recommendedName>
        <fullName evidence="5">Vps72/YL1 C-terminal domain-containing protein</fullName>
    </recommendedName>
</protein>
<evidence type="ECO:0000313" key="7">
    <source>
        <dbReference type="Proteomes" id="UP000829196"/>
    </source>
</evidence>
<evidence type="ECO:0000256" key="3">
    <source>
        <dbReference type="ARBA" id="ARBA00023163"/>
    </source>
</evidence>
<comment type="subcellular location">
    <subcellularLocation>
        <location evidence="1">Nucleus</location>
    </subcellularLocation>
</comment>
<dbReference type="InterPro" id="IPR029525">
    <property type="entry name" value="INO80C/Ies6"/>
</dbReference>
<evidence type="ECO:0000256" key="4">
    <source>
        <dbReference type="ARBA" id="ARBA00023242"/>
    </source>
</evidence>
<dbReference type="Pfam" id="PF08265">
    <property type="entry name" value="YL1_C"/>
    <property type="match status" value="1"/>
</dbReference>
<evidence type="ECO:0000313" key="6">
    <source>
        <dbReference type="EMBL" id="KAI0518627.1"/>
    </source>
</evidence>
<gene>
    <name evidence="6" type="ORF">KFK09_006063</name>
</gene>
<dbReference type="GO" id="GO:0031011">
    <property type="term" value="C:Ino80 complex"/>
    <property type="evidence" value="ECO:0007669"/>
    <property type="project" value="InterPro"/>
</dbReference>
<feature type="domain" description="Vps72/YL1 C-terminal" evidence="5">
    <location>
        <begin position="256"/>
        <end position="285"/>
    </location>
</feature>
<keyword evidence="2" id="KW-0805">Transcription regulation</keyword>
<keyword evidence="3" id="KW-0804">Transcription</keyword>
<reference evidence="6" key="1">
    <citation type="journal article" date="2022" name="Front. Genet.">
        <title>Chromosome-Scale Assembly of the Dendrobium nobile Genome Provides Insights Into the Molecular Mechanism of the Biosynthesis of the Medicinal Active Ingredient of Dendrobium.</title>
        <authorList>
            <person name="Xu Q."/>
            <person name="Niu S.-C."/>
            <person name="Li K.-L."/>
            <person name="Zheng P.-J."/>
            <person name="Zhang X.-J."/>
            <person name="Jia Y."/>
            <person name="Liu Y."/>
            <person name="Niu Y.-X."/>
            <person name="Yu L.-H."/>
            <person name="Chen D.-F."/>
            <person name="Zhang G.-Q."/>
        </authorList>
    </citation>
    <scope>NUCLEOTIDE SEQUENCE</scope>
    <source>
        <tissue evidence="6">Leaf</tissue>
    </source>
</reference>
<keyword evidence="7" id="KW-1185">Reference proteome</keyword>
<dbReference type="PANTHER" id="PTHR31200">
    <property type="entry name" value="INO80 COMPLEX SUBUNIT C"/>
    <property type="match status" value="1"/>
</dbReference>
<evidence type="ECO:0000259" key="5">
    <source>
        <dbReference type="SMART" id="SM00993"/>
    </source>
</evidence>
<evidence type="ECO:0000256" key="1">
    <source>
        <dbReference type="ARBA" id="ARBA00004123"/>
    </source>
</evidence>
<dbReference type="PANTHER" id="PTHR31200:SF1">
    <property type="entry name" value="INO80 COMPLEX SUBUNIT C"/>
    <property type="match status" value="1"/>
</dbReference>
<evidence type="ECO:0000256" key="2">
    <source>
        <dbReference type="ARBA" id="ARBA00023015"/>
    </source>
</evidence>
<proteinExistence type="predicted"/>
<dbReference type="OrthoDB" id="49520at2759"/>
<sequence length="322" mass="37161">MTQRKVIRVARFQKVEKPCDFPGLKRGSTAQKEKKAHEWEITRGSILFIARKRGTTTGGVEIAGVASLAPSWLLDFAPATTSTRIGSYDILIGSKNESSLAVKEVLRLHESLFGSFVAVRLRSFDDVPFPSDRTLQHFDLKQRRELPLARCEAPKSSSCVAVFGREDRNLYVFGVPWSIRRGGMEPEVVNSEMLLPQNFSFKKVQMGDKYPKGHARGRHWKHLKQILQAENFQSYPTDEPNYLNIETPPSMYPSKKFCDITGFEAPYMDPRTNLRYANPEVFKRVRMLPNEHIQRYLSLRNAAVVLRWWIRVRQFRLQTFSH</sequence>
<dbReference type="Proteomes" id="UP000829196">
    <property type="component" value="Unassembled WGS sequence"/>
</dbReference>
<dbReference type="SMR" id="A0A8T3BSB6"/>
<comment type="caution">
    <text evidence="6">The sequence shown here is derived from an EMBL/GenBank/DDBJ whole genome shotgun (WGS) entry which is preliminary data.</text>
</comment>
<keyword evidence="4" id="KW-0539">Nucleus</keyword>
<accession>A0A8T3BSB6</accession>
<dbReference type="InterPro" id="IPR013272">
    <property type="entry name" value="Vps72/YL1_C"/>
</dbReference>
<organism evidence="6 7">
    <name type="scientific">Dendrobium nobile</name>
    <name type="common">Orchid</name>
    <dbReference type="NCBI Taxonomy" id="94219"/>
    <lineage>
        <taxon>Eukaryota</taxon>
        <taxon>Viridiplantae</taxon>
        <taxon>Streptophyta</taxon>
        <taxon>Embryophyta</taxon>
        <taxon>Tracheophyta</taxon>
        <taxon>Spermatophyta</taxon>
        <taxon>Magnoliopsida</taxon>
        <taxon>Liliopsida</taxon>
        <taxon>Asparagales</taxon>
        <taxon>Orchidaceae</taxon>
        <taxon>Epidendroideae</taxon>
        <taxon>Malaxideae</taxon>
        <taxon>Dendrobiinae</taxon>
        <taxon>Dendrobium</taxon>
    </lineage>
</organism>
<dbReference type="GO" id="GO:0006338">
    <property type="term" value="P:chromatin remodeling"/>
    <property type="evidence" value="ECO:0007669"/>
    <property type="project" value="InterPro"/>
</dbReference>
<dbReference type="AlphaFoldDB" id="A0A8T3BSB6"/>
<dbReference type="EMBL" id="JAGYWB010000006">
    <property type="protein sequence ID" value="KAI0518627.1"/>
    <property type="molecule type" value="Genomic_DNA"/>
</dbReference>
<name>A0A8T3BSB6_DENNO</name>